<reference evidence="3 4" key="1">
    <citation type="submission" date="2019-08" db="EMBL/GenBank/DDBJ databases">
        <title>In-depth cultivation of the pig gut microbiome towards novel bacterial diversity and tailored functional studies.</title>
        <authorList>
            <person name="Wylensek D."/>
            <person name="Hitch T.C.A."/>
            <person name="Clavel T."/>
        </authorList>
    </citation>
    <scope>NUCLEOTIDE SEQUENCE [LARGE SCALE GENOMIC DNA]</scope>
    <source>
        <strain evidence="3 4">NM-380-WT-3C1</strain>
    </source>
</reference>
<evidence type="ECO:0000313" key="4">
    <source>
        <dbReference type="Proteomes" id="UP000460549"/>
    </source>
</evidence>
<proteinExistence type="predicted"/>
<dbReference type="PANTHER" id="PTHR30535">
    <property type="entry name" value="VITAMIN B12-BINDING PROTEIN"/>
    <property type="match status" value="1"/>
</dbReference>
<name>A0A7X2TPA9_9SPIO</name>
<dbReference type="InterPro" id="IPR050902">
    <property type="entry name" value="ABC_Transporter_SBP"/>
</dbReference>
<comment type="caution">
    <text evidence="3">The sequence shown here is derived from an EMBL/GenBank/DDBJ whole genome shotgun (WGS) entry which is preliminary data.</text>
</comment>
<protein>
    <submittedName>
        <fullName evidence="3">ABC transporter substrate-binding protein</fullName>
    </submittedName>
</protein>
<dbReference type="RefSeq" id="WP_154424157.1">
    <property type="nucleotide sequence ID" value="NZ_VUNN01000001.1"/>
</dbReference>
<gene>
    <name evidence="3" type="ORF">FYJ80_00445</name>
</gene>
<dbReference type="Proteomes" id="UP000460549">
    <property type="component" value="Unassembled WGS sequence"/>
</dbReference>
<evidence type="ECO:0000313" key="3">
    <source>
        <dbReference type="EMBL" id="MSU05256.1"/>
    </source>
</evidence>
<feature type="signal peptide" evidence="1">
    <location>
        <begin position="1"/>
        <end position="20"/>
    </location>
</feature>
<dbReference type="EMBL" id="VUNN01000001">
    <property type="protein sequence ID" value="MSU05256.1"/>
    <property type="molecule type" value="Genomic_DNA"/>
</dbReference>
<dbReference type="Pfam" id="PF01497">
    <property type="entry name" value="Peripla_BP_2"/>
    <property type="match status" value="1"/>
</dbReference>
<sequence length="351" mass="38953">MKKLLTILLILLTTFSVLFAQGQMEKADEIKYVSFIDDLGREVTLPSVVTRVAPSGSMASAFLVSFDQNLFVGVTTKPSEIEKEFFGEKFASLPILGTFYGKKANLNKEALIVANPQVVIDIGEIKGNVEDMIKDLDKLQADIGIPVIFIESYLQDIGSTYVRLGEALGYQERGNKLAEFAEAAVSYANSVAKNAEQSGKKNFYYGIGYDGLNAIPIGNFHGEVLETIGGNNVVDTTISSGNNQINLEELYKLPVDNIFVLEESAYNAVVNNKEWSYLPAVKSGNVYKVPYVLFPLIDGPPAVNRIIGIYYTVSKLYPEFASENYIEKAKEFYSLFYKHELTESEIKELSR</sequence>
<dbReference type="Gene3D" id="1.20.58.2180">
    <property type="match status" value="1"/>
</dbReference>
<keyword evidence="1" id="KW-0732">Signal</keyword>
<dbReference type="PROSITE" id="PS50983">
    <property type="entry name" value="FE_B12_PBP"/>
    <property type="match status" value="1"/>
</dbReference>
<feature type="domain" description="Fe/B12 periplasmic-binding" evidence="2">
    <location>
        <begin position="51"/>
        <end position="320"/>
    </location>
</feature>
<organism evidence="3 4">
    <name type="scientific">Bullifex porci</name>
    <dbReference type="NCBI Taxonomy" id="2606638"/>
    <lineage>
        <taxon>Bacteria</taxon>
        <taxon>Pseudomonadati</taxon>
        <taxon>Spirochaetota</taxon>
        <taxon>Spirochaetia</taxon>
        <taxon>Spirochaetales</taxon>
        <taxon>Spirochaetaceae</taxon>
        <taxon>Bullifex</taxon>
    </lineage>
</organism>
<evidence type="ECO:0000259" key="2">
    <source>
        <dbReference type="PROSITE" id="PS50983"/>
    </source>
</evidence>
<dbReference type="AlphaFoldDB" id="A0A7X2TPA9"/>
<feature type="chain" id="PRO_5031155790" evidence="1">
    <location>
        <begin position="21"/>
        <end position="351"/>
    </location>
</feature>
<accession>A0A7X2TPA9</accession>
<evidence type="ECO:0000256" key="1">
    <source>
        <dbReference type="SAM" id="SignalP"/>
    </source>
</evidence>
<dbReference type="Gene3D" id="3.40.50.1980">
    <property type="entry name" value="Nitrogenase molybdenum iron protein domain"/>
    <property type="match status" value="2"/>
</dbReference>
<dbReference type="PANTHER" id="PTHR30535:SF34">
    <property type="entry name" value="MOLYBDATE-BINDING PROTEIN MOLA"/>
    <property type="match status" value="1"/>
</dbReference>
<keyword evidence="4" id="KW-1185">Reference proteome</keyword>
<dbReference type="SUPFAM" id="SSF53807">
    <property type="entry name" value="Helical backbone' metal receptor"/>
    <property type="match status" value="1"/>
</dbReference>
<dbReference type="InterPro" id="IPR002491">
    <property type="entry name" value="ABC_transptr_periplasmic_BD"/>
</dbReference>